<dbReference type="InterPro" id="IPR001544">
    <property type="entry name" value="Aminotrans_IV"/>
</dbReference>
<evidence type="ECO:0000256" key="4">
    <source>
        <dbReference type="SAM" id="MobiDB-lite"/>
    </source>
</evidence>
<dbReference type="FunFam" id="3.20.10.10:FF:000002">
    <property type="entry name" value="D-alanine aminotransferase"/>
    <property type="match status" value="1"/>
</dbReference>
<dbReference type="STRING" id="4555.A0A368QCV3"/>
<dbReference type="Gene3D" id="3.20.10.10">
    <property type="entry name" value="D-amino Acid Aminotransferase, subunit A, domain 2"/>
    <property type="match status" value="2"/>
</dbReference>
<feature type="region of interest" description="Disordered" evidence="4">
    <location>
        <begin position="34"/>
        <end position="57"/>
    </location>
</feature>
<dbReference type="InterPro" id="IPR050571">
    <property type="entry name" value="Class-IV_PLP-Dep_Aminotrnsfr"/>
</dbReference>
<evidence type="ECO:0000256" key="3">
    <source>
        <dbReference type="ARBA" id="ARBA00022898"/>
    </source>
</evidence>
<organism evidence="5">
    <name type="scientific">Setaria italica</name>
    <name type="common">Foxtail millet</name>
    <name type="synonym">Panicum italicum</name>
    <dbReference type="NCBI Taxonomy" id="4555"/>
    <lineage>
        <taxon>Eukaryota</taxon>
        <taxon>Viridiplantae</taxon>
        <taxon>Streptophyta</taxon>
        <taxon>Embryophyta</taxon>
        <taxon>Tracheophyta</taxon>
        <taxon>Spermatophyta</taxon>
        <taxon>Magnoliopsida</taxon>
        <taxon>Liliopsida</taxon>
        <taxon>Poales</taxon>
        <taxon>Poaceae</taxon>
        <taxon>PACMAD clade</taxon>
        <taxon>Panicoideae</taxon>
        <taxon>Panicodae</taxon>
        <taxon>Paniceae</taxon>
        <taxon>Cenchrinae</taxon>
        <taxon>Setaria</taxon>
    </lineage>
</organism>
<comment type="similarity">
    <text evidence="2">Belongs to the class-IV pyridoxal-phosphate-dependent aminotransferase family.</text>
</comment>
<dbReference type="EMBL" id="CM003530">
    <property type="protein sequence ID" value="RCV15769.1"/>
    <property type="molecule type" value="Genomic_DNA"/>
</dbReference>
<dbReference type="AlphaFoldDB" id="A0A368QCV3"/>
<reference evidence="5" key="2">
    <citation type="submission" date="2015-07" db="EMBL/GenBank/DDBJ databases">
        <authorList>
            <person name="Noorani M."/>
        </authorList>
    </citation>
    <scope>NUCLEOTIDE SEQUENCE</scope>
    <source>
        <strain evidence="5">Yugu1</strain>
    </source>
</reference>
<evidence type="ECO:0000256" key="1">
    <source>
        <dbReference type="ARBA" id="ARBA00001933"/>
    </source>
</evidence>
<sequence>MAGAGLQETRGVTVEKERLLLRSPERVAAALRCRGAGPTTPGARVHPTRPCDGAVPDQGRVDQGCTGPAFYAVVIPAASRRSQQQRNNDSGGVKAITTTVPMKHPFFAGVKSVDYLPNALAAVEAEERGAHASVWVDEDGCVTEGPTMNVAFVTAAGDLLDARRVHGEAGARAGAEAGRGRLIRSAGDARIPAGEARRCAEMMLVGSGLPVLPVVEWDGQPVGDGRVGRVSLALSQMLREDMKSGPDRIPVPCS</sequence>
<keyword evidence="3" id="KW-0663">Pyridoxal phosphate</keyword>
<dbReference type="PANTHER" id="PTHR42743">
    <property type="entry name" value="AMINO-ACID AMINOTRANSFERASE"/>
    <property type="match status" value="1"/>
</dbReference>
<gene>
    <name evidence="5" type="ORF">SETIT_3G084400v2</name>
</gene>
<accession>A0A368QCV3</accession>
<dbReference type="SMR" id="A0A368QCV3"/>
<dbReference type="Pfam" id="PF01063">
    <property type="entry name" value="Aminotran_4"/>
    <property type="match status" value="1"/>
</dbReference>
<name>A0A368QCV3_SETIT</name>
<dbReference type="PANTHER" id="PTHR42743:SF12">
    <property type="entry name" value="OS05G0244700 PROTEIN"/>
    <property type="match status" value="1"/>
</dbReference>
<evidence type="ECO:0000256" key="2">
    <source>
        <dbReference type="ARBA" id="ARBA00009320"/>
    </source>
</evidence>
<dbReference type="GO" id="GO:0046394">
    <property type="term" value="P:carboxylic acid biosynthetic process"/>
    <property type="evidence" value="ECO:0007669"/>
    <property type="project" value="UniProtKB-ARBA"/>
</dbReference>
<dbReference type="GO" id="GO:0003824">
    <property type="term" value="F:catalytic activity"/>
    <property type="evidence" value="ECO:0007669"/>
    <property type="project" value="InterPro"/>
</dbReference>
<dbReference type="GO" id="GO:0008652">
    <property type="term" value="P:amino acid biosynthetic process"/>
    <property type="evidence" value="ECO:0007669"/>
    <property type="project" value="UniProtKB-ARBA"/>
</dbReference>
<dbReference type="InterPro" id="IPR036038">
    <property type="entry name" value="Aminotransferase-like"/>
</dbReference>
<dbReference type="InterPro" id="IPR043132">
    <property type="entry name" value="BCAT-like_C"/>
</dbReference>
<evidence type="ECO:0000313" key="5">
    <source>
        <dbReference type="EMBL" id="RCV15769.1"/>
    </source>
</evidence>
<dbReference type="OrthoDB" id="25921at2759"/>
<comment type="cofactor">
    <cofactor evidence="1">
        <name>pyridoxal 5'-phosphate</name>
        <dbReference type="ChEBI" id="CHEBI:597326"/>
    </cofactor>
</comment>
<proteinExistence type="inferred from homology"/>
<protein>
    <submittedName>
        <fullName evidence="5">Uncharacterized protein</fullName>
    </submittedName>
</protein>
<reference evidence="5" key="1">
    <citation type="journal article" date="2012" name="Nat. Biotechnol.">
        <title>Reference genome sequence of the model plant Setaria.</title>
        <authorList>
            <person name="Bennetzen J.L."/>
            <person name="Schmutz J."/>
            <person name="Wang H."/>
            <person name="Percifield R."/>
            <person name="Hawkins J."/>
            <person name="Pontaroli A.C."/>
            <person name="Estep M."/>
            <person name="Feng L."/>
            <person name="Vaughn J.N."/>
            <person name="Grimwood J."/>
            <person name="Jenkins J."/>
            <person name="Barry K."/>
            <person name="Lindquist E."/>
            <person name="Hellsten U."/>
            <person name="Deshpande S."/>
            <person name="Wang X."/>
            <person name="Wu X."/>
            <person name="Mitros T."/>
            <person name="Triplett J."/>
            <person name="Yang X."/>
            <person name="Ye C.Y."/>
            <person name="Mauro-Herrera M."/>
            <person name="Wang L."/>
            <person name="Li P."/>
            <person name="Sharma M."/>
            <person name="Sharma R."/>
            <person name="Ronald P.C."/>
            <person name="Panaud O."/>
            <person name="Kellogg E.A."/>
            <person name="Brutnell T.P."/>
            <person name="Doust A.N."/>
            <person name="Tuskan G.A."/>
            <person name="Rokhsar D."/>
            <person name="Devos K.M."/>
        </authorList>
    </citation>
    <scope>NUCLEOTIDE SEQUENCE [LARGE SCALE GENOMIC DNA]</scope>
    <source>
        <strain evidence="5">Yugu1</strain>
    </source>
</reference>
<dbReference type="SUPFAM" id="SSF56752">
    <property type="entry name" value="D-aminoacid aminotransferase-like PLP-dependent enzymes"/>
    <property type="match status" value="1"/>
</dbReference>